<dbReference type="AlphaFoldDB" id="A0A919LI03"/>
<dbReference type="RefSeq" id="WP_051902070.1">
    <property type="nucleotide sequence ID" value="NZ_BNEE01000006.1"/>
</dbReference>
<dbReference type="PANTHER" id="PTHR30543:SF21">
    <property type="entry name" value="NAD(P)H-DEPENDENT FMN REDUCTASE LOT6"/>
    <property type="match status" value="1"/>
</dbReference>
<dbReference type="PANTHER" id="PTHR30543">
    <property type="entry name" value="CHROMATE REDUCTASE"/>
    <property type="match status" value="1"/>
</dbReference>
<evidence type="ECO:0000313" key="3">
    <source>
        <dbReference type="Proteomes" id="UP000600026"/>
    </source>
</evidence>
<name>A0A919LI03_9ACTN</name>
<dbReference type="OrthoDB" id="9812295at2"/>
<dbReference type="SUPFAM" id="SSF52218">
    <property type="entry name" value="Flavoproteins"/>
    <property type="match status" value="1"/>
</dbReference>
<keyword evidence="3" id="KW-1185">Reference proteome</keyword>
<proteinExistence type="predicted"/>
<dbReference type="GO" id="GO:0005829">
    <property type="term" value="C:cytosol"/>
    <property type="evidence" value="ECO:0007669"/>
    <property type="project" value="TreeGrafter"/>
</dbReference>
<evidence type="ECO:0000313" key="2">
    <source>
        <dbReference type="EMBL" id="GHI88727.1"/>
    </source>
</evidence>
<protein>
    <submittedName>
        <fullName evidence="2">FMN reductase</fullName>
    </submittedName>
</protein>
<comment type="caution">
    <text evidence="2">The sequence shown here is derived from an EMBL/GenBank/DDBJ whole genome shotgun (WGS) entry which is preliminary data.</text>
</comment>
<evidence type="ECO:0000259" key="1">
    <source>
        <dbReference type="Pfam" id="PF03358"/>
    </source>
</evidence>
<dbReference type="Proteomes" id="UP000600026">
    <property type="component" value="Unassembled WGS sequence"/>
</dbReference>
<accession>A0A919LI03</accession>
<dbReference type="Pfam" id="PF03358">
    <property type="entry name" value="FMN_red"/>
    <property type="match status" value="1"/>
</dbReference>
<dbReference type="GO" id="GO:0016491">
    <property type="term" value="F:oxidoreductase activity"/>
    <property type="evidence" value="ECO:0007669"/>
    <property type="project" value="InterPro"/>
</dbReference>
<gene>
    <name evidence="2" type="ORF">Sxan_60910</name>
</gene>
<reference evidence="2" key="1">
    <citation type="submission" date="2020-09" db="EMBL/GenBank/DDBJ databases">
        <title>Whole genome shotgun sequence of Streptomyces xanthophaeus NBRC 12829.</title>
        <authorList>
            <person name="Komaki H."/>
            <person name="Tamura T."/>
        </authorList>
    </citation>
    <scope>NUCLEOTIDE SEQUENCE</scope>
    <source>
        <strain evidence="2">NBRC 12829</strain>
    </source>
</reference>
<dbReference type="EMBL" id="BNEE01000006">
    <property type="protein sequence ID" value="GHI88727.1"/>
    <property type="molecule type" value="Genomic_DNA"/>
</dbReference>
<dbReference type="GO" id="GO:0010181">
    <property type="term" value="F:FMN binding"/>
    <property type="evidence" value="ECO:0007669"/>
    <property type="project" value="TreeGrafter"/>
</dbReference>
<dbReference type="InterPro" id="IPR029039">
    <property type="entry name" value="Flavoprotein-like_sf"/>
</dbReference>
<organism evidence="2 3">
    <name type="scientific">Streptomyces xanthophaeus</name>
    <dbReference type="NCBI Taxonomy" id="67385"/>
    <lineage>
        <taxon>Bacteria</taxon>
        <taxon>Bacillati</taxon>
        <taxon>Actinomycetota</taxon>
        <taxon>Actinomycetes</taxon>
        <taxon>Kitasatosporales</taxon>
        <taxon>Streptomycetaceae</taxon>
        <taxon>Streptomyces</taxon>
    </lineage>
</organism>
<feature type="domain" description="NADPH-dependent FMN reductase-like" evidence="1">
    <location>
        <begin position="18"/>
        <end position="161"/>
    </location>
</feature>
<dbReference type="Gene3D" id="3.40.50.360">
    <property type="match status" value="1"/>
</dbReference>
<sequence>MDNNTATTHASAGQEKLRIAVIIGSTREGRFGPTVGDWFVPLAEQHGDFHVDVIDLAGLDLPGIQPGWSTPPTPALSELSARVAAADGFVVVTPEYNHSYPGHLKVFIDLHRTEWKAKAVGFVSYGGVGGGLRAVEHLRQVFSEVHCAAIRDGVSFHSAWDHFGEGGRAHEAQGAAGAAKTMLDQLAWWSRTLREGRAARPYGA</sequence>
<dbReference type="InterPro" id="IPR050712">
    <property type="entry name" value="NAD(P)H-dep_reductase"/>
</dbReference>
<dbReference type="InterPro" id="IPR005025">
    <property type="entry name" value="FMN_Rdtase-like_dom"/>
</dbReference>